<dbReference type="EMBL" id="JAWDGP010005360">
    <property type="protein sequence ID" value="KAK3757520.1"/>
    <property type="molecule type" value="Genomic_DNA"/>
</dbReference>
<protein>
    <submittedName>
        <fullName evidence="1">Uncharacterized protein</fullName>
    </submittedName>
</protein>
<evidence type="ECO:0000313" key="1">
    <source>
        <dbReference type="EMBL" id="KAK3757520.1"/>
    </source>
</evidence>
<gene>
    <name evidence="1" type="ORF">RRG08_050402</name>
</gene>
<evidence type="ECO:0000313" key="2">
    <source>
        <dbReference type="Proteomes" id="UP001283361"/>
    </source>
</evidence>
<comment type="caution">
    <text evidence="1">The sequence shown here is derived from an EMBL/GenBank/DDBJ whole genome shotgun (WGS) entry which is preliminary data.</text>
</comment>
<proteinExistence type="predicted"/>
<sequence>MWKVLSLRAHSGQDASVFCRNFNLCFGRPETDVRATCTECRSRVINTTLCDEKKNVMAAEFILYRRRARQFYSLLISTVKSAKKTRTLKFLKELSPPQSVLDFYSTLLDQQTTADQDRSGDDSD</sequence>
<dbReference type="AlphaFoldDB" id="A0AAE0YUX4"/>
<accession>A0AAE0YUX4</accession>
<reference evidence="1" key="1">
    <citation type="journal article" date="2023" name="G3 (Bethesda)">
        <title>A reference genome for the long-term kleptoplast-retaining sea slug Elysia crispata morphotype clarki.</title>
        <authorList>
            <person name="Eastman K.E."/>
            <person name="Pendleton A.L."/>
            <person name="Shaikh M.A."/>
            <person name="Suttiyut T."/>
            <person name="Ogas R."/>
            <person name="Tomko P."/>
            <person name="Gavelis G."/>
            <person name="Widhalm J.R."/>
            <person name="Wisecaver J.H."/>
        </authorList>
    </citation>
    <scope>NUCLEOTIDE SEQUENCE</scope>
    <source>
        <strain evidence="1">ECLA1</strain>
    </source>
</reference>
<keyword evidence="2" id="KW-1185">Reference proteome</keyword>
<name>A0AAE0YUX4_9GAST</name>
<organism evidence="1 2">
    <name type="scientific">Elysia crispata</name>
    <name type="common">lettuce slug</name>
    <dbReference type="NCBI Taxonomy" id="231223"/>
    <lineage>
        <taxon>Eukaryota</taxon>
        <taxon>Metazoa</taxon>
        <taxon>Spiralia</taxon>
        <taxon>Lophotrochozoa</taxon>
        <taxon>Mollusca</taxon>
        <taxon>Gastropoda</taxon>
        <taxon>Heterobranchia</taxon>
        <taxon>Euthyneura</taxon>
        <taxon>Panpulmonata</taxon>
        <taxon>Sacoglossa</taxon>
        <taxon>Placobranchoidea</taxon>
        <taxon>Plakobranchidae</taxon>
        <taxon>Elysia</taxon>
    </lineage>
</organism>
<dbReference type="Proteomes" id="UP001283361">
    <property type="component" value="Unassembled WGS sequence"/>
</dbReference>